<evidence type="ECO:0000256" key="4">
    <source>
        <dbReference type="ARBA" id="ARBA00022984"/>
    </source>
</evidence>
<dbReference type="KEGG" id="dalk:DSCA_12200"/>
<keyword evidence="2" id="KW-0808">Transferase</keyword>
<dbReference type="InterPro" id="IPR017469">
    <property type="entry name" value="PEP-CTERM_FemAB-rel"/>
</dbReference>
<dbReference type="Pfam" id="PF13480">
    <property type="entry name" value="Acetyltransf_6"/>
    <property type="match status" value="1"/>
</dbReference>
<keyword evidence="5" id="KW-0012">Acyltransferase</keyword>
<dbReference type="NCBIfam" id="TIGR03019">
    <property type="entry name" value="pepcterm_femAB"/>
    <property type="match status" value="1"/>
</dbReference>
<evidence type="ECO:0000313" key="8">
    <source>
        <dbReference type="EMBL" id="BBO67290.1"/>
    </source>
</evidence>
<organism evidence="8 9">
    <name type="scientific">Desulfosarcina alkanivorans</name>
    <dbReference type="NCBI Taxonomy" id="571177"/>
    <lineage>
        <taxon>Bacteria</taxon>
        <taxon>Pseudomonadati</taxon>
        <taxon>Thermodesulfobacteriota</taxon>
        <taxon>Desulfobacteria</taxon>
        <taxon>Desulfobacterales</taxon>
        <taxon>Desulfosarcinaceae</taxon>
        <taxon>Desulfosarcina</taxon>
    </lineage>
</organism>
<dbReference type="InterPro" id="IPR038740">
    <property type="entry name" value="BioF2-like_GNAT_dom"/>
</dbReference>
<keyword evidence="6" id="KW-0961">Cell wall biogenesis/degradation</keyword>
<keyword evidence="3" id="KW-0133">Cell shape</keyword>
<protein>
    <recommendedName>
        <fullName evidence="7">BioF2-like acetyltransferase domain-containing protein</fullName>
    </recommendedName>
</protein>
<evidence type="ECO:0000256" key="6">
    <source>
        <dbReference type="ARBA" id="ARBA00023316"/>
    </source>
</evidence>
<dbReference type="RefSeq" id="WP_155315570.1">
    <property type="nucleotide sequence ID" value="NZ_AP021874.1"/>
</dbReference>
<name>A0A5K7YGV0_9BACT</name>
<keyword evidence="4" id="KW-0573">Peptidoglycan synthesis</keyword>
<dbReference type="GO" id="GO:0008360">
    <property type="term" value="P:regulation of cell shape"/>
    <property type="evidence" value="ECO:0007669"/>
    <property type="project" value="UniProtKB-KW"/>
</dbReference>
<dbReference type="InterPro" id="IPR003447">
    <property type="entry name" value="FEMABX"/>
</dbReference>
<evidence type="ECO:0000313" key="9">
    <source>
        <dbReference type="Proteomes" id="UP000427906"/>
    </source>
</evidence>
<gene>
    <name evidence="8" type="ORF">DSCA_12200</name>
</gene>
<dbReference type="PROSITE" id="PS51191">
    <property type="entry name" value="FEMABX"/>
    <property type="match status" value="1"/>
</dbReference>
<comment type="similarity">
    <text evidence="1">Belongs to the FemABX family.</text>
</comment>
<dbReference type="Gene3D" id="3.40.630.30">
    <property type="match status" value="1"/>
</dbReference>
<reference evidence="8 9" key="1">
    <citation type="submission" date="2019-11" db="EMBL/GenBank/DDBJ databases">
        <title>Comparative genomics of hydrocarbon-degrading Desulfosarcina strains.</title>
        <authorList>
            <person name="Watanabe M."/>
            <person name="Kojima H."/>
            <person name="Fukui M."/>
        </authorList>
    </citation>
    <scope>NUCLEOTIDE SEQUENCE [LARGE SCALE GENOMIC DNA]</scope>
    <source>
        <strain evidence="8 9">PL12</strain>
    </source>
</reference>
<sequence length="354" mass="40500">MNNKILKIRLAKLSDQKYWDEYVLNHSKGSPYHLFAWKKAVESSYKHPTFYLMAIKDRKIVGVLPFVNIRILPFINNMVSLPFCDIGCCLADNLEIQDFLIYQAIQLKKSVKAYSLNFRGKLYHNTEMHLQLEELNTGKVRMILDLPDSADKLLSSFKSKLRSQVRKAEKNGVTFRWGSLPDMDAAYNVFSRNMRELGSPVHSKFFLKAVLMNYGDRAKLGLAQFQGKTIGMGIILLGGEGVSIPWASTLRDYNRLGPNMLLYLNFLQYSADNGYSFFDFGRSSEGEGTYKFKKQWGAFPKPLVWYEYIGNGKDENKPSSTDSRKREIAAAIWQKLPLGVANTIGPHIRKYISL</sequence>
<feature type="domain" description="BioF2-like acetyltransferase" evidence="7">
    <location>
        <begin position="155"/>
        <end position="292"/>
    </location>
</feature>
<dbReference type="GO" id="GO:0016755">
    <property type="term" value="F:aminoacyltransferase activity"/>
    <property type="evidence" value="ECO:0007669"/>
    <property type="project" value="InterPro"/>
</dbReference>
<keyword evidence="9" id="KW-1185">Reference proteome</keyword>
<dbReference type="GO" id="GO:0071555">
    <property type="term" value="P:cell wall organization"/>
    <property type="evidence" value="ECO:0007669"/>
    <property type="project" value="UniProtKB-KW"/>
</dbReference>
<evidence type="ECO:0000256" key="1">
    <source>
        <dbReference type="ARBA" id="ARBA00009943"/>
    </source>
</evidence>
<evidence type="ECO:0000259" key="7">
    <source>
        <dbReference type="Pfam" id="PF13480"/>
    </source>
</evidence>
<dbReference type="OrthoDB" id="9773932at2"/>
<dbReference type="InterPro" id="IPR050644">
    <property type="entry name" value="PG_Glycine_Bridge_Synth"/>
</dbReference>
<dbReference type="Proteomes" id="UP000427906">
    <property type="component" value="Chromosome"/>
</dbReference>
<dbReference type="SUPFAM" id="SSF55729">
    <property type="entry name" value="Acyl-CoA N-acyltransferases (Nat)"/>
    <property type="match status" value="1"/>
</dbReference>
<dbReference type="EMBL" id="AP021874">
    <property type="protein sequence ID" value="BBO67290.1"/>
    <property type="molecule type" value="Genomic_DNA"/>
</dbReference>
<evidence type="ECO:0000256" key="2">
    <source>
        <dbReference type="ARBA" id="ARBA00022679"/>
    </source>
</evidence>
<proteinExistence type="inferred from homology"/>
<dbReference type="PANTHER" id="PTHR36174:SF1">
    <property type="entry name" value="LIPID II:GLYCINE GLYCYLTRANSFERASE"/>
    <property type="match status" value="1"/>
</dbReference>
<dbReference type="AlphaFoldDB" id="A0A5K7YGV0"/>
<dbReference type="GO" id="GO:0009252">
    <property type="term" value="P:peptidoglycan biosynthetic process"/>
    <property type="evidence" value="ECO:0007669"/>
    <property type="project" value="UniProtKB-KW"/>
</dbReference>
<accession>A0A5K7YGV0</accession>
<dbReference type="InterPro" id="IPR016181">
    <property type="entry name" value="Acyl_CoA_acyltransferase"/>
</dbReference>
<evidence type="ECO:0000256" key="5">
    <source>
        <dbReference type="ARBA" id="ARBA00023315"/>
    </source>
</evidence>
<evidence type="ECO:0000256" key="3">
    <source>
        <dbReference type="ARBA" id="ARBA00022960"/>
    </source>
</evidence>
<dbReference type="PANTHER" id="PTHR36174">
    <property type="entry name" value="LIPID II:GLYCINE GLYCYLTRANSFERASE"/>
    <property type="match status" value="1"/>
</dbReference>